<dbReference type="InterPro" id="IPR000182">
    <property type="entry name" value="GNAT_dom"/>
</dbReference>
<dbReference type="Pfam" id="PF00583">
    <property type="entry name" value="Acetyltransf_1"/>
    <property type="match status" value="1"/>
</dbReference>
<protein>
    <submittedName>
        <fullName evidence="4">Acetyltransferase (GNAT) domain</fullName>
    </submittedName>
</protein>
<evidence type="ECO:0000313" key="4">
    <source>
        <dbReference type="EMBL" id="CUA92267.1"/>
    </source>
</evidence>
<reference evidence="5" key="1">
    <citation type="submission" date="2015-08" db="EMBL/GenBank/DDBJ databases">
        <authorList>
            <person name="Varghese N."/>
        </authorList>
    </citation>
    <scope>NUCLEOTIDE SEQUENCE [LARGE SCALE GENOMIC DNA]</scope>
    <source>
        <strain evidence="5">DSM 23407</strain>
    </source>
</reference>
<evidence type="ECO:0000313" key="5">
    <source>
        <dbReference type="Proteomes" id="UP000183900"/>
    </source>
</evidence>
<dbReference type="Gene3D" id="3.40.630.30">
    <property type="match status" value="1"/>
</dbReference>
<dbReference type="SUPFAM" id="SSF55729">
    <property type="entry name" value="Acyl-CoA N-acyltransferases (Nat)"/>
    <property type="match status" value="1"/>
</dbReference>
<dbReference type="CDD" id="cd04301">
    <property type="entry name" value="NAT_SF"/>
    <property type="match status" value="1"/>
</dbReference>
<dbReference type="PROSITE" id="PS51186">
    <property type="entry name" value="GNAT"/>
    <property type="match status" value="1"/>
</dbReference>
<dbReference type="GO" id="GO:0016747">
    <property type="term" value="F:acyltransferase activity, transferring groups other than amino-acyl groups"/>
    <property type="evidence" value="ECO:0007669"/>
    <property type="project" value="InterPro"/>
</dbReference>
<sequence>MPLLSVPDDAALHQLARGHHDARRDKDLLMTPLNMNGYTYLPDSKIALVVTFLEMTGAPAGLAAPKAPAGVSLERSQAADLDGFLRLFRKVGEEWLWFSRLVMPREKLAAILCEPSREVWIVRKDGVDAGLLELDFADPQDVELSFFGLTRDVMGQGLGRWLMQEALWRAWSRPQTKRFFVHTCTGDSPVALGFYQASGFRPYKRAIEVIDDPRLAGHLPETAAPHVPVLGRLADRTDTGFSA</sequence>
<name>A0A0K6HMJ1_9HYPH</name>
<keyword evidence="5" id="KW-1185">Reference proteome</keyword>
<dbReference type="AlphaFoldDB" id="A0A0K6HMJ1"/>
<organism evidence="4 5">
    <name type="scientific">Pannonibacter indicus</name>
    <dbReference type="NCBI Taxonomy" id="466044"/>
    <lineage>
        <taxon>Bacteria</taxon>
        <taxon>Pseudomonadati</taxon>
        <taxon>Pseudomonadota</taxon>
        <taxon>Alphaproteobacteria</taxon>
        <taxon>Hyphomicrobiales</taxon>
        <taxon>Stappiaceae</taxon>
        <taxon>Pannonibacter</taxon>
    </lineage>
</organism>
<dbReference type="PANTHER" id="PTHR43800">
    <property type="entry name" value="PEPTIDYL-LYSINE N-ACETYLTRANSFERASE YJAB"/>
    <property type="match status" value="1"/>
</dbReference>
<keyword evidence="1 4" id="KW-0808">Transferase</keyword>
<dbReference type="EMBL" id="CYHE01000001">
    <property type="protein sequence ID" value="CUA92267.1"/>
    <property type="molecule type" value="Genomic_DNA"/>
</dbReference>
<dbReference type="Proteomes" id="UP000183900">
    <property type="component" value="Unassembled WGS sequence"/>
</dbReference>
<accession>A0A0K6HMJ1</accession>
<evidence type="ECO:0000256" key="1">
    <source>
        <dbReference type="ARBA" id="ARBA00022679"/>
    </source>
</evidence>
<feature type="domain" description="N-acetyltransferase" evidence="3">
    <location>
        <begin position="71"/>
        <end position="221"/>
    </location>
</feature>
<dbReference type="InterPro" id="IPR016181">
    <property type="entry name" value="Acyl_CoA_acyltransferase"/>
</dbReference>
<evidence type="ECO:0000256" key="2">
    <source>
        <dbReference type="ARBA" id="ARBA00023315"/>
    </source>
</evidence>
<dbReference type="PANTHER" id="PTHR43800:SF1">
    <property type="entry name" value="PEPTIDYL-LYSINE N-ACETYLTRANSFERASE YJAB"/>
    <property type="match status" value="1"/>
</dbReference>
<evidence type="ECO:0000259" key="3">
    <source>
        <dbReference type="PROSITE" id="PS51186"/>
    </source>
</evidence>
<keyword evidence="2" id="KW-0012">Acyltransferase</keyword>
<gene>
    <name evidence="4" type="ORF">Ga0061067_101389</name>
</gene>
<proteinExistence type="predicted"/>